<dbReference type="EMBL" id="CP044222">
    <property type="protein sequence ID" value="QEW05723.1"/>
    <property type="molecule type" value="Genomic_DNA"/>
</dbReference>
<feature type="domain" description="Gp5/Type VI secretion system Vgr protein OB-fold" evidence="4">
    <location>
        <begin position="391"/>
        <end position="458"/>
    </location>
</feature>
<dbReference type="SUPFAM" id="SSF69255">
    <property type="entry name" value="gp5 N-terminal domain-like"/>
    <property type="match status" value="1"/>
</dbReference>
<comment type="similarity">
    <text evidence="2">Belongs to the VgrG protein family.</text>
</comment>
<sequence>MAHFSQQSRLLSMDSPLGQDTVLLTRVEGEEALSSLFSLEIEMYSIRQSILPAEIVGKNVTLKLMQADDQGLKTDSHTVINGFVRQFRGEGSQLQDLRCYSAEVVPWLWFLTQTSDSKVFQHKNIRQIASEVFADNGFSDFEFRLIGQHPVRDYCVQYQESDFTFLSRLFEEEGIYYFFKHSQGQHILVLADHSSAPETCEESSVTFRTGSLSAHTIHSWSHQHSFRTGRYAKRDYDFKKPSDVMQTGIKGDMDVPGIGHYEQYLYPGRYYNKGLGESLTRLRIEHDEALHDQVLGKSTCRTFRTGHTFDLSRHDDNPGELDTYLLVSIQHDAADYSYTSRDEETRHYENCFVCMPASRVYRPPLKTGWPKMLGPQHARVVGPPGEEIYTDAFGRVKVQFPWDRYGEYNENSSCWVRVSHQWAGKNWGSIYIPRIGQEVIVDFYDGNPDRPIITGRVYNAEQMPPWNLPANKTQSGVLSRSSKGGTADNANCIRFEDLKGEEQLFIHAEKNQDIEVENDETHWVGRDREKTIDRDETVVVKHDRTEDVGNNETISIVNNRKETVGGNEKVSIAKNHTHSIGKTEIKSVGLARIQAVGLNETLTVGGMQQSLVGLSRIQRVGIKDSLKVGKTLSIEAGETIELVCGASKIVLTPSAIHLDSPTIHILGGSAVNIDGGTVNINCGVASGASPEGPDASETASLLSNITPVMAAGLAMFSGKEVGGSVPEASAAQLESEEGITRKERYEMRKELISTTADIPELTNARERLDFNNDNIIRAEAAQYVYAHDAYYRGESDVLPEPPEGLRALGADELIEKGLEPSDFLNDETGFGAALFESDITGETMLTFRGTTSGVDWKNNAQQGLGIESEQYTQAIRLSRHVDEALDGDFVNVGHSLGGGLASAAVGVTGAQGYTFNSAGLHPKTLSRELENGALSFEETRALIQSQAVRGEVLTLAQSTGVKALVTGLAAKVAGPVGAFITGMGFAGLNWLPKASGSLSTLPSVKGGNPLARHGMDQVVQGIEAQKQEDIQTISNHAKGML</sequence>
<dbReference type="Gene3D" id="3.55.50.10">
    <property type="entry name" value="Baseplate protein-like domains"/>
    <property type="match status" value="1"/>
</dbReference>
<dbReference type="NCBIfam" id="TIGR03361">
    <property type="entry name" value="VI_Rhs_Vgr"/>
    <property type="match status" value="1"/>
</dbReference>
<dbReference type="SUPFAM" id="SSF53474">
    <property type="entry name" value="alpha/beta-Hydrolases"/>
    <property type="match status" value="1"/>
</dbReference>
<evidence type="ECO:0000256" key="1">
    <source>
        <dbReference type="ARBA" id="ARBA00004613"/>
    </source>
</evidence>
<dbReference type="InterPro" id="IPR037026">
    <property type="entry name" value="Vgr_OB-fold_dom_sf"/>
</dbReference>
<dbReference type="InterPro" id="IPR054030">
    <property type="entry name" value="Gp5_Vgr_C"/>
</dbReference>
<protein>
    <submittedName>
        <fullName evidence="6">Type VI secretion system tip protein VgrG</fullName>
    </submittedName>
</protein>
<accession>A0A5J6LB44</accession>
<reference evidence="6 7" key="1">
    <citation type="submission" date="2019-09" db="EMBL/GenBank/DDBJ databases">
        <title>Nitrincola iocasae sp. nov., a bacterium isolated from the sediment collected at a cold seep field in South China Sea.</title>
        <authorList>
            <person name="Zhang H."/>
            <person name="Wang H."/>
            <person name="Li C."/>
        </authorList>
    </citation>
    <scope>NUCLEOTIDE SEQUENCE [LARGE SCALE GENOMIC DNA]</scope>
    <source>
        <strain evidence="6 7">KXZD1103</strain>
    </source>
</reference>
<dbReference type="InterPro" id="IPR050708">
    <property type="entry name" value="T6SS_VgrG/RHS"/>
</dbReference>
<dbReference type="KEGG" id="nik:F5I99_04045"/>
<dbReference type="Proteomes" id="UP000325606">
    <property type="component" value="Chromosome"/>
</dbReference>
<evidence type="ECO:0000256" key="2">
    <source>
        <dbReference type="ARBA" id="ARBA00005558"/>
    </source>
</evidence>
<name>A0A5J6LB44_9GAMM</name>
<dbReference type="Pfam" id="PF05954">
    <property type="entry name" value="Phage_GPD"/>
    <property type="match status" value="1"/>
</dbReference>
<organism evidence="6 7">
    <name type="scientific">Nitrincola iocasae</name>
    <dbReference type="NCBI Taxonomy" id="2614693"/>
    <lineage>
        <taxon>Bacteria</taxon>
        <taxon>Pseudomonadati</taxon>
        <taxon>Pseudomonadota</taxon>
        <taxon>Gammaproteobacteria</taxon>
        <taxon>Oceanospirillales</taxon>
        <taxon>Oceanospirillaceae</taxon>
        <taxon>Nitrincola</taxon>
    </lineage>
</organism>
<dbReference type="InterPro" id="IPR006533">
    <property type="entry name" value="T6SS_Vgr_RhsGE"/>
</dbReference>
<evidence type="ECO:0000256" key="3">
    <source>
        <dbReference type="ARBA" id="ARBA00022525"/>
    </source>
</evidence>
<dbReference type="Pfam" id="PF26363">
    <property type="entry name" value="Phospholipase-like"/>
    <property type="match status" value="1"/>
</dbReference>
<dbReference type="Gene3D" id="2.40.50.230">
    <property type="entry name" value="Gp5 N-terminal domain"/>
    <property type="match status" value="1"/>
</dbReference>
<dbReference type="Pfam" id="PF04717">
    <property type="entry name" value="Phage_base_V"/>
    <property type="match status" value="1"/>
</dbReference>
<keyword evidence="7" id="KW-1185">Reference proteome</keyword>
<dbReference type="Pfam" id="PF22178">
    <property type="entry name" value="Gp5_trimer_C"/>
    <property type="match status" value="1"/>
</dbReference>
<dbReference type="GO" id="GO:0005576">
    <property type="term" value="C:extracellular region"/>
    <property type="evidence" value="ECO:0007669"/>
    <property type="project" value="UniProtKB-SubCell"/>
</dbReference>
<dbReference type="AlphaFoldDB" id="A0A5J6LB44"/>
<dbReference type="InterPro" id="IPR006531">
    <property type="entry name" value="Gp5/Vgr_OB"/>
</dbReference>
<gene>
    <name evidence="6" type="primary">tssI</name>
    <name evidence="6" type="ORF">F5I99_04045</name>
</gene>
<proteinExistence type="inferred from homology"/>
<dbReference type="PANTHER" id="PTHR32305">
    <property type="match status" value="1"/>
</dbReference>
<evidence type="ECO:0000313" key="6">
    <source>
        <dbReference type="EMBL" id="QEW05723.1"/>
    </source>
</evidence>
<evidence type="ECO:0000259" key="5">
    <source>
        <dbReference type="Pfam" id="PF22178"/>
    </source>
</evidence>
<dbReference type="SUPFAM" id="SSF69349">
    <property type="entry name" value="Phage fibre proteins"/>
    <property type="match status" value="1"/>
</dbReference>
<dbReference type="PANTHER" id="PTHR32305:SF15">
    <property type="entry name" value="PROTEIN RHSA-RELATED"/>
    <property type="match status" value="1"/>
</dbReference>
<dbReference type="NCBIfam" id="TIGR01646">
    <property type="entry name" value="vgr_GE"/>
    <property type="match status" value="1"/>
</dbReference>
<keyword evidence="3" id="KW-0964">Secreted</keyword>
<dbReference type="RefSeq" id="WP_151053767.1">
    <property type="nucleotide sequence ID" value="NZ_CP044222.1"/>
</dbReference>
<dbReference type="InterPro" id="IPR017847">
    <property type="entry name" value="T6SS_RhsGE_Vgr_subset"/>
</dbReference>
<evidence type="ECO:0000313" key="7">
    <source>
        <dbReference type="Proteomes" id="UP000325606"/>
    </source>
</evidence>
<comment type="subcellular location">
    <subcellularLocation>
        <location evidence="1">Secreted</location>
    </subcellularLocation>
</comment>
<dbReference type="SUPFAM" id="SSF69279">
    <property type="entry name" value="Phage tail proteins"/>
    <property type="match status" value="2"/>
</dbReference>
<dbReference type="Gene3D" id="4.10.220.110">
    <property type="match status" value="1"/>
</dbReference>
<dbReference type="InterPro" id="IPR029058">
    <property type="entry name" value="AB_hydrolase_fold"/>
</dbReference>
<feature type="domain" description="Gp5/Type VI secretion system Vgr C-terminal trimerisation" evidence="5">
    <location>
        <begin position="475"/>
        <end position="585"/>
    </location>
</feature>
<evidence type="ECO:0000259" key="4">
    <source>
        <dbReference type="Pfam" id="PF04717"/>
    </source>
</evidence>
<dbReference type="Gene3D" id="2.30.110.50">
    <property type="match status" value="1"/>
</dbReference>